<feature type="region of interest" description="Disordered" evidence="1">
    <location>
        <begin position="211"/>
        <end position="259"/>
    </location>
</feature>
<feature type="compositionally biased region" description="Basic and acidic residues" evidence="1">
    <location>
        <begin position="211"/>
        <end position="234"/>
    </location>
</feature>
<organism evidence="3 4">
    <name type="scientific">Chlamydia serpentis</name>
    <dbReference type="NCBI Taxonomy" id="1967782"/>
    <lineage>
        <taxon>Bacteria</taxon>
        <taxon>Pseudomonadati</taxon>
        <taxon>Chlamydiota</taxon>
        <taxon>Chlamydiia</taxon>
        <taxon>Chlamydiales</taxon>
        <taxon>Chlamydiaceae</taxon>
        <taxon>Chlamydia/Chlamydophila group</taxon>
        <taxon>Chlamydia</taxon>
    </lineage>
</organism>
<keyword evidence="2" id="KW-1133">Transmembrane helix</keyword>
<evidence type="ECO:0000313" key="4">
    <source>
        <dbReference type="Proteomes" id="UP000244926"/>
    </source>
</evidence>
<dbReference type="AlphaFoldDB" id="A0A2R8FAD6"/>
<name>A0A2R8FAD6_9CHLA</name>
<keyword evidence="2" id="KW-0472">Membrane</keyword>
<keyword evidence="4" id="KW-1185">Reference proteome</keyword>
<feature type="transmembrane region" description="Helical" evidence="2">
    <location>
        <begin position="33"/>
        <end position="58"/>
    </location>
</feature>
<feature type="compositionally biased region" description="Polar residues" evidence="1">
    <location>
        <begin position="235"/>
        <end position="251"/>
    </location>
</feature>
<feature type="transmembrane region" description="Helical" evidence="2">
    <location>
        <begin position="64"/>
        <end position="90"/>
    </location>
</feature>
<dbReference type="KEGG" id="csee:C10C_0195"/>
<dbReference type="Proteomes" id="UP000244926">
    <property type="component" value="Chromosome I"/>
</dbReference>
<proteinExistence type="predicted"/>
<dbReference type="EMBL" id="LT993738">
    <property type="protein sequence ID" value="SPN73375.1"/>
    <property type="molecule type" value="Genomic_DNA"/>
</dbReference>
<gene>
    <name evidence="3" type="ORF">C10C_0195</name>
</gene>
<keyword evidence="2" id="KW-0812">Transmembrane</keyword>
<evidence type="ECO:0000313" key="3">
    <source>
        <dbReference type="EMBL" id="SPN73375.1"/>
    </source>
</evidence>
<evidence type="ECO:0000256" key="2">
    <source>
        <dbReference type="SAM" id="Phobius"/>
    </source>
</evidence>
<evidence type="ECO:0000256" key="1">
    <source>
        <dbReference type="SAM" id="MobiDB-lite"/>
    </source>
</evidence>
<protein>
    <submittedName>
        <fullName evidence="3">Uncharacterized protein</fullName>
    </submittedName>
</protein>
<sequence>MTINSIESKEVQMELLSLEKKTITDCSWHSKSIVTAICLIAVGLLFICIGVTLLSAAIPGFTGGTMLGCGIGSLVLGIILISVGLVCLLLKYKKASVPQAIPPPSTDEKVFVPTKYEPSPQPEPEEFLEKTHEPSNPISPLSTDEKVFVPTKYEPPPQWRPEEFLKKAHKSSKPIFLPKTQSEEISKLVIEQAGNQASLIKKRMMEAEEQAKAFKENEEEARKQSSRRILEESTKAVSSIKTQMNKNSTAMQKRKEKNQ</sequence>
<accession>A0A2R8FAD6</accession>
<dbReference type="RefSeq" id="WP_108896350.1">
    <property type="nucleotide sequence ID" value="NZ_LT993738.1"/>
</dbReference>
<reference evidence="4" key="1">
    <citation type="submission" date="2017-11" db="EMBL/GenBank/DDBJ databases">
        <authorList>
            <person name="Seth-Smith MB H."/>
        </authorList>
    </citation>
    <scope>NUCLEOTIDE SEQUENCE [LARGE SCALE GENOMIC DNA]</scope>
</reference>
<feature type="region of interest" description="Disordered" evidence="1">
    <location>
        <begin position="108"/>
        <end position="143"/>
    </location>
</feature>